<evidence type="ECO:0000313" key="9">
    <source>
        <dbReference type="Proteomes" id="UP000287969"/>
    </source>
</evidence>
<comment type="subcellular location">
    <subcellularLocation>
        <location evidence="1">Cell membrane</location>
        <topology evidence="1">Multi-pass membrane protein</topology>
    </subcellularLocation>
</comment>
<name>A0A410QAH8_9FIRM</name>
<sequence>MNKVFNWLGSIIERYPFKVLLISILLFSMLIFGATKIEMATGNETLVQDDNPVYISNQKMENTFGGESILVLFTDKTEGNLLSVENIRRMWNVEKRFQYDENIFSFMSPASIVHQMTETQGTKIKEQVLTLSDGLEEMGTKMKDIGSELSAKELMDTAEIENKLENLSSSTDAFNKLINGQKNMANGAKELQGGLYSIASGLEEVSGQLTQLSNMIGENQELKIKLSTISGNIYKSSQGISTMAEKTSNIKTGADNTANALNNVSSKLSNETSSMKDTFANSNSIRPDEMKEMANGFITMGDNLLNISEGLSTFYAKSEMMVADIPTDQVELDNILYDEDGNLRSVFSNVVLDDKNSLMVVKLQGNLDDEYKKQVSENIAAALEEEEFETLSYVVSGKPVLDTALKNEMKTNMVIMVGLAVVIMLIVLFIVFKVKWRMLSLGIILVSVIATLGLMGHITVPVTMVSMAVFPILIGLGIDYSIQFHNRYEEEKSVKTTLRNIGTAVAIAVLATVLGFVSLYASPVPMIQDFGKMLTIGVIISFIGSIFLLTPILHLRDLFGLQNKDNVKLDVKEVEEKDTFLNKILKGSTKTVVKFSVPVLLIAIIAAGFGFYLDNKVGVQTDIESFMPQDMNALQDIHTVRDAVGSTDQMAIYISDDNILEKNNINWIQQITRHIQEKYTDVVVDIKSIDTLVSNLGEDISADEYAEFIDDLPGQQVNMFLNSEQNESVILLNIEHLDTERLQDFVSELKADLKDAPMNVEVTGKSVLDVEMVNGLTSGRVLMTIIGLVLVFVALLIVYRNFIKALVPIIPVILIVGMSSGIMYLLGVDYTPITTTLGALVLGMGTEMTVMLMERYIEERKIGKDKSDAIIHSTIMIGKAIVASGLTTVGGFSVLMLSEFVILKDFGLMTVINISLALLSTFIILPPILSICDRFLLSKKEKEEAENASQEIIHEI</sequence>
<protein>
    <recommendedName>
        <fullName evidence="7">SSD domain-containing protein</fullName>
    </recommendedName>
</protein>
<dbReference type="InterPro" id="IPR050545">
    <property type="entry name" value="Mycobact_MmpL"/>
</dbReference>
<dbReference type="AlphaFoldDB" id="A0A410QAH8"/>
<dbReference type="KEGG" id="spoa:EQM13_05045"/>
<proteinExistence type="predicted"/>
<feature type="domain" description="SSD" evidence="7">
    <location>
        <begin position="438"/>
        <end position="555"/>
    </location>
</feature>
<evidence type="ECO:0000259" key="7">
    <source>
        <dbReference type="PROSITE" id="PS50156"/>
    </source>
</evidence>
<feature type="transmembrane region" description="Helical" evidence="6">
    <location>
        <begin position="833"/>
        <end position="853"/>
    </location>
</feature>
<dbReference type="InterPro" id="IPR000731">
    <property type="entry name" value="SSD"/>
</dbReference>
<dbReference type="RefSeq" id="WP_128752124.1">
    <property type="nucleotide sequence ID" value="NZ_CP035282.1"/>
</dbReference>
<feature type="transmembrane region" description="Helical" evidence="6">
    <location>
        <begin position="503"/>
        <end position="521"/>
    </location>
</feature>
<dbReference type="OrthoDB" id="9782006at2"/>
<keyword evidence="3 6" id="KW-0812">Transmembrane</keyword>
<evidence type="ECO:0000256" key="4">
    <source>
        <dbReference type="ARBA" id="ARBA00022989"/>
    </source>
</evidence>
<keyword evidence="2" id="KW-1003">Cell membrane</keyword>
<dbReference type="PROSITE" id="PS50156">
    <property type="entry name" value="SSD"/>
    <property type="match status" value="2"/>
</dbReference>
<evidence type="ECO:0000256" key="6">
    <source>
        <dbReference type="SAM" id="Phobius"/>
    </source>
</evidence>
<organism evidence="8 9">
    <name type="scientific">Acidilutibacter cellobiosedens</name>
    <dbReference type="NCBI Taxonomy" id="2507161"/>
    <lineage>
        <taxon>Bacteria</taxon>
        <taxon>Bacillati</taxon>
        <taxon>Bacillota</taxon>
        <taxon>Tissierellia</taxon>
        <taxon>Tissierellales</taxon>
        <taxon>Acidilutibacteraceae</taxon>
        <taxon>Acidilutibacter</taxon>
    </lineage>
</organism>
<dbReference type="PANTHER" id="PTHR33406">
    <property type="entry name" value="MEMBRANE PROTEIN MJ1562-RELATED"/>
    <property type="match status" value="1"/>
</dbReference>
<keyword evidence="4 6" id="KW-1133">Transmembrane helix</keyword>
<evidence type="ECO:0000256" key="3">
    <source>
        <dbReference type="ARBA" id="ARBA00022692"/>
    </source>
</evidence>
<feature type="domain" description="SSD" evidence="7">
    <location>
        <begin position="805"/>
        <end position="931"/>
    </location>
</feature>
<feature type="transmembrane region" description="Helical" evidence="6">
    <location>
        <begin position="533"/>
        <end position="555"/>
    </location>
</feature>
<accession>A0A410QAH8</accession>
<dbReference type="NCBIfam" id="TIGR00921">
    <property type="entry name" value="2A067"/>
    <property type="match status" value="1"/>
</dbReference>
<feature type="transmembrane region" description="Helical" evidence="6">
    <location>
        <begin position="592"/>
        <end position="613"/>
    </location>
</feature>
<dbReference type="Proteomes" id="UP000287969">
    <property type="component" value="Chromosome"/>
</dbReference>
<dbReference type="Pfam" id="PF03176">
    <property type="entry name" value="MMPL"/>
    <property type="match status" value="2"/>
</dbReference>
<dbReference type="GO" id="GO:0005886">
    <property type="term" value="C:plasma membrane"/>
    <property type="evidence" value="ECO:0007669"/>
    <property type="project" value="UniProtKB-SubCell"/>
</dbReference>
<feature type="transmembrane region" description="Helical" evidence="6">
    <location>
        <begin position="413"/>
        <end position="432"/>
    </location>
</feature>
<evidence type="ECO:0000313" key="8">
    <source>
        <dbReference type="EMBL" id="QAT60993.1"/>
    </source>
</evidence>
<gene>
    <name evidence="8" type="ORF">EQM13_05045</name>
</gene>
<dbReference type="InterPro" id="IPR004869">
    <property type="entry name" value="MMPL_dom"/>
</dbReference>
<feature type="transmembrane region" description="Helical" evidence="6">
    <location>
        <begin position="806"/>
        <end position="827"/>
    </location>
</feature>
<dbReference type="SUPFAM" id="SSF82866">
    <property type="entry name" value="Multidrug efflux transporter AcrB transmembrane domain"/>
    <property type="match status" value="2"/>
</dbReference>
<reference evidence="9" key="1">
    <citation type="submission" date="2019-01" db="EMBL/GenBank/DDBJ databases">
        <title>Draft genomes of a novel of Sporanaerobacter strains.</title>
        <authorList>
            <person name="Ma S."/>
        </authorList>
    </citation>
    <scope>NUCLEOTIDE SEQUENCE [LARGE SCALE GENOMIC DNA]</scope>
    <source>
        <strain evidence="9">NJN-17</strain>
    </source>
</reference>
<feature type="transmembrane region" description="Helical" evidence="6">
    <location>
        <begin position="908"/>
        <end position="932"/>
    </location>
</feature>
<feature type="transmembrane region" description="Helical" evidence="6">
    <location>
        <begin position="15"/>
        <end position="34"/>
    </location>
</feature>
<feature type="transmembrane region" description="Helical" evidence="6">
    <location>
        <begin position="464"/>
        <end position="482"/>
    </location>
</feature>
<keyword evidence="5 6" id="KW-0472">Membrane</keyword>
<feature type="transmembrane region" description="Helical" evidence="6">
    <location>
        <begin position="439"/>
        <end position="458"/>
    </location>
</feature>
<dbReference type="PANTHER" id="PTHR33406:SF13">
    <property type="entry name" value="MEMBRANE PROTEIN YDFJ"/>
    <property type="match status" value="1"/>
</dbReference>
<dbReference type="EMBL" id="CP035282">
    <property type="protein sequence ID" value="QAT60993.1"/>
    <property type="molecule type" value="Genomic_DNA"/>
</dbReference>
<evidence type="ECO:0000256" key="5">
    <source>
        <dbReference type="ARBA" id="ARBA00023136"/>
    </source>
</evidence>
<feature type="transmembrane region" description="Helical" evidence="6">
    <location>
        <begin position="781"/>
        <end position="799"/>
    </location>
</feature>
<dbReference type="Gene3D" id="1.20.1640.10">
    <property type="entry name" value="Multidrug efflux transporter AcrB transmembrane domain"/>
    <property type="match status" value="2"/>
</dbReference>
<feature type="transmembrane region" description="Helical" evidence="6">
    <location>
        <begin position="874"/>
        <end position="896"/>
    </location>
</feature>
<evidence type="ECO:0000256" key="1">
    <source>
        <dbReference type="ARBA" id="ARBA00004651"/>
    </source>
</evidence>
<keyword evidence="9" id="KW-1185">Reference proteome</keyword>
<evidence type="ECO:0000256" key="2">
    <source>
        <dbReference type="ARBA" id="ARBA00022475"/>
    </source>
</evidence>